<dbReference type="OrthoDB" id="10039910at2759"/>
<evidence type="ECO:0000313" key="4">
    <source>
        <dbReference type="Proteomes" id="UP000054047"/>
    </source>
</evidence>
<dbReference type="PANTHER" id="PTHR45786:SF74">
    <property type="entry name" value="ATP-DEPENDENT DNA HELICASE"/>
    <property type="match status" value="1"/>
</dbReference>
<feature type="domain" description="Helitron helicase-like" evidence="2">
    <location>
        <begin position="553"/>
        <end position="732"/>
    </location>
</feature>
<feature type="compositionally biased region" description="Basic and acidic residues" evidence="1">
    <location>
        <begin position="145"/>
        <end position="199"/>
    </location>
</feature>
<dbReference type="Proteomes" id="UP000054047">
    <property type="component" value="Unassembled WGS sequence"/>
</dbReference>
<evidence type="ECO:0000313" key="3">
    <source>
        <dbReference type="EMBL" id="KIH61239.1"/>
    </source>
</evidence>
<feature type="compositionally biased region" description="Basic and acidic residues" evidence="1">
    <location>
        <begin position="95"/>
        <end position="114"/>
    </location>
</feature>
<accession>A0A0C2GQ68</accession>
<dbReference type="EMBL" id="KN730293">
    <property type="protein sequence ID" value="KIH61239.1"/>
    <property type="molecule type" value="Genomic_DNA"/>
</dbReference>
<dbReference type="Pfam" id="PF14214">
    <property type="entry name" value="Helitron_like_N"/>
    <property type="match status" value="1"/>
</dbReference>
<gene>
    <name evidence="3" type="ORF">ANCDUO_08493</name>
</gene>
<protein>
    <recommendedName>
        <fullName evidence="2">Helitron helicase-like domain-containing protein</fullName>
    </recommendedName>
</protein>
<name>A0A0C2GQ68_9BILA</name>
<feature type="region of interest" description="Disordered" evidence="1">
    <location>
        <begin position="53"/>
        <end position="207"/>
    </location>
</feature>
<dbReference type="AlphaFoldDB" id="A0A0C2GQ68"/>
<keyword evidence="4" id="KW-1185">Reference proteome</keyword>
<evidence type="ECO:0000259" key="2">
    <source>
        <dbReference type="Pfam" id="PF14214"/>
    </source>
</evidence>
<dbReference type="PANTHER" id="PTHR45786">
    <property type="entry name" value="DNA BINDING PROTEIN-LIKE"/>
    <property type="match status" value="1"/>
</dbReference>
<evidence type="ECO:0000256" key="1">
    <source>
        <dbReference type="SAM" id="MobiDB-lite"/>
    </source>
</evidence>
<sequence length="817" mass="94687">MKGIFYSGDFFVLGCFLNAFLSVQSFSYARDNGTKYKYQTQGRPRIHVDDAQRVRRHRERETAQERNVRVNSNAEQQRRRRLGESTEQASARRLANAERQQRRRQNENIEERSARLAANAERQQRRRQNGDFEERSARLAANAERQQRLRQSEDVQQRSERLRANAERQRERRQNEDADQRIARRPANVERQQRLRQNEDADSISMRRQVNAARQRLLRQNEEDDQRAQRLRNDAEWHRRRRNAAHQTTGLALRSRATEANYLGGLNHRCSNCGALHFAFEVKQQHPDTFSDCCDRGRFNLNLFEDFPEELKELFLRERAVTPEERHRQRNFAENIRNFNSALAMASMGAQVDTLPGRGPYCYRIHGQIYHRLGALHPNQGEQRQFGQIYILDTEMAAQQRLGHLRNSTCDPNLMLFLSEWFSQHNAYAQSFKMMSEVEQLELEAAERENRSPTSIRMVFQENRERGVGRGQYVNPTANEVAVVYVGEDNDVPASRNLAVHLRQAEGSTLVNISDIDKRCDLLTYPLLFPTGAGGWDPSLVDRDGERITQMKYYSHLFSIRDSFNPILRAGKLFQQFAVDAYVKIEQNRLNYQRTHQRDLRSESYRGLQDYLAGEDISGPPGNRIVLASSHIGSPRAMQQSYQDAMAIVARYGKPTFFLTVTCNPQWREIQENLYDGQVASDRPDLTARVFNGKLKELCYDLFKRNVLGEVEAYVYVIEFQKRGLPHCHMLLIMKNEWKVRTVEEVDEVVSAEIPNGETEPEAHAAVISYMIHKNVALTIRIPRVCVMGNAVNASLNHCVIALLWNWTVTRVIGGAT</sequence>
<proteinExistence type="predicted"/>
<feature type="compositionally biased region" description="Basic and acidic residues" evidence="1">
    <location>
        <begin position="53"/>
        <end position="68"/>
    </location>
</feature>
<feature type="compositionally biased region" description="Basic and acidic residues" evidence="1">
    <location>
        <begin position="128"/>
        <end position="137"/>
    </location>
</feature>
<organism evidence="3 4">
    <name type="scientific">Ancylostoma duodenale</name>
    <dbReference type="NCBI Taxonomy" id="51022"/>
    <lineage>
        <taxon>Eukaryota</taxon>
        <taxon>Metazoa</taxon>
        <taxon>Ecdysozoa</taxon>
        <taxon>Nematoda</taxon>
        <taxon>Chromadorea</taxon>
        <taxon>Rhabditida</taxon>
        <taxon>Rhabditina</taxon>
        <taxon>Rhabditomorpha</taxon>
        <taxon>Strongyloidea</taxon>
        <taxon>Ancylostomatidae</taxon>
        <taxon>Ancylostomatinae</taxon>
        <taxon>Ancylostoma</taxon>
    </lineage>
</organism>
<dbReference type="InterPro" id="IPR025476">
    <property type="entry name" value="Helitron_helicase-like"/>
</dbReference>
<reference evidence="3 4" key="1">
    <citation type="submission" date="2013-12" db="EMBL/GenBank/DDBJ databases">
        <title>Draft genome of the parsitic nematode Ancylostoma duodenale.</title>
        <authorList>
            <person name="Mitreva M."/>
        </authorList>
    </citation>
    <scope>NUCLEOTIDE SEQUENCE [LARGE SCALE GENOMIC DNA]</scope>
    <source>
        <strain evidence="3 4">Zhejiang</strain>
    </source>
</reference>